<sequence length="335" mass="37064">MNDIRAPWENKVKQGLFSEDPFTEEMHATVLKAVDRRRRLPFRSWNGVAAAIAVCLMAVLLVIRPWEGNDGSAASGDEGLAGVTNAQSFPAAFHPLDAQVLPAGATIRENDPDILPGLSDKYTPLRNGEYAQRIPESDIDLIERKEIPGFGMAIRYTLKSESTVTAPKVEKDGGKKIAYFGFKLDGQPEGTIVHFGTGHMYDLDFEMSRLFGQEVLKIAQAECRIDGESCVWYVRKGEGGVAELAMFSAASYERDLDGDGREEAIVATRKQNEIYVFKENGGKLSWTSVRNDLKAGPDDVVGYDESEGIFTLAREDSFASFRYSETDKSLVRIDD</sequence>
<keyword evidence="3" id="KW-1185">Reference proteome</keyword>
<evidence type="ECO:0000313" key="2">
    <source>
        <dbReference type="EMBL" id="MFC5471144.1"/>
    </source>
</evidence>
<proteinExistence type="predicted"/>
<evidence type="ECO:0000313" key="3">
    <source>
        <dbReference type="Proteomes" id="UP001596105"/>
    </source>
</evidence>
<name>A0ABW0LZB3_9BACL</name>
<keyword evidence="1" id="KW-0812">Transmembrane</keyword>
<dbReference type="RefSeq" id="WP_209746140.1">
    <property type="nucleotide sequence ID" value="NZ_JBHSMH010000090.1"/>
</dbReference>
<organism evidence="2 3">
    <name type="scientific">Cohnella suwonensis</name>
    <dbReference type="NCBI Taxonomy" id="696072"/>
    <lineage>
        <taxon>Bacteria</taxon>
        <taxon>Bacillati</taxon>
        <taxon>Bacillota</taxon>
        <taxon>Bacilli</taxon>
        <taxon>Bacillales</taxon>
        <taxon>Paenibacillaceae</taxon>
        <taxon>Cohnella</taxon>
    </lineage>
</organism>
<accession>A0ABW0LZB3</accession>
<comment type="caution">
    <text evidence="2">The sequence shown here is derived from an EMBL/GenBank/DDBJ whole genome shotgun (WGS) entry which is preliminary data.</text>
</comment>
<dbReference type="EMBL" id="JBHSMH010000090">
    <property type="protein sequence ID" value="MFC5471144.1"/>
    <property type="molecule type" value="Genomic_DNA"/>
</dbReference>
<protein>
    <recommendedName>
        <fullName evidence="4">VCBS repeat-containing protein</fullName>
    </recommendedName>
</protein>
<reference evidence="3" key="1">
    <citation type="journal article" date="2019" name="Int. J. Syst. Evol. Microbiol.">
        <title>The Global Catalogue of Microorganisms (GCM) 10K type strain sequencing project: providing services to taxonomists for standard genome sequencing and annotation.</title>
        <authorList>
            <consortium name="The Broad Institute Genomics Platform"/>
            <consortium name="The Broad Institute Genome Sequencing Center for Infectious Disease"/>
            <person name="Wu L."/>
            <person name="Ma J."/>
        </authorList>
    </citation>
    <scope>NUCLEOTIDE SEQUENCE [LARGE SCALE GENOMIC DNA]</scope>
    <source>
        <strain evidence="3">CCUG 57113</strain>
    </source>
</reference>
<gene>
    <name evidence="2" type="ORF">ACFPPD_20865</name>
</gene>
<dbReference type="Proteomes" id="UP001596105">
    <property type="component" value="Unassembled WGS sequence"/>
</dbReference>
<evidence type="ECO:0000256" key="1">
    <source>
        <dbReference type="SAM" id="Phobius"/>
    </source>
</evidence>
<evidence type="ECO:0008006" key="4">
    <source>
        <dbReference type="Google" id="ProtNLM"/>
    </source>
</evidence>
<keyword evidence="1" id="KW-0472">Membrane</keyword>
<keyword evidence="1" id="KW-1133">Transmembrane helix</keyword>
<feature type="transmembrane region" description="Helical" evidence="1">
    <location>
        <begin position="45"/>
        <end position="66"/>
    </location>
</feature>